<dbReference type="InterPro" id="IPR058690">
    <property type="entry name" value="BrxE"/>
</dbReference>
<dbReference type="EMBL" id="JARXYA010000015">
    <property type="protein sequence ID" value="MDH6504793.1"/>
    <property type="molecule type" value="Genomic_DNA"/>
</dbReference>
<keyword evidence="2" id="KW-1185">Reference proteome</keyword>
<dbReference type="NCBIfam" id="NF033447">
    <property type="entry name" value="BrxE_fam"/>
    <property type="match status" value="1"/>
</dbReference>
<dbReference type="Proteomes" id="UP001161160">
    <property type="component" value="Unassembled WGS sequence"/>
</dbReference>
<gene>
    <name evidence="1" type="ORF">M2127_002122</name>
</gene>
<proteinExistence type="predicted"/>
<dbReference type="RefSeq" id="WP_280757032.1">
    <property type="nucleotide sequence ID" value="NZ_JARXXW010000007.1"/>
</dbReference>
<dbReference type="Pfam" id="PF26412">
    <property type="entry name" value="BrxE"/>
    <property type="match status" value="1"/>
</dbReference>
<evidence type="ECO:0008006" key="3">
    <source>
        <dbReference type="Google" id="ProtNLM"/>
    </source>
</evidence>
<organism evidence="1 2">
    <name type="scientific">Polynucleobacter sphagniphilus</name>
    <dbReference type="NCBI Taxonomy" id="1743169"/>
    <lineage>
        <taxon>Bacteria</taxon>
        <taxon>Pseudomonadati</taxon>
        <taxon>Pseudomonadota</taxon>
        <taxon>Betaproteobacteria</taxon>
        <taxon>Burkholderiales</taxon>
        <taxon>Burkholderiaceae</taxon>
        <taxon>Polynucleobacter</taxon>
    </lineage>
</organism>
<evidence type="ECO:0000313" key="2">
    <source>
        <dbReference type="Proteomes" id="UP001161160"/>
    </source>
</evidence>
<sequence length="171" mass="19175">MQINPTILRFCQLRLIVGYLGERSQFAWWPTAFYESTSRPFLEPVFTKTSRLAQYHGVLEAARRLHDEHLNVGSYHLFRLPEEIEQDLHTLVQSGVGPEFSIQVPMNQEDALGSLGRLVSEIPKDGIGPILIGNIKDLEMLEIASDIASAYLLAFSRNVKTYPYLGAAGGK</sequence>
<comment type="caution">
    <text evidence="1">The sequence shown here is derived from an EMBL/GenBank/DDBJ whole genome shotgun (WGS) entry which is preliminary data.</text>
</comment>
<evidence type="ECO:0000313" key="1">
    <source>
        <dbReference type="EMBL" id="MDH6504793.1"/>
    </source>
</evidence>
<protein>
    <recommendedName>
        <fullName evidence="3">BrxE family protein</fullName>
    </recommendedName>
</protein>
<accession>A0AA43M9S5</accession>
<name>A0AA43M9S5_9BURK</name>
<dbReference type="AlphaFoldDB" id="A0AA43M9S5"/>
<reference evidence="1" key="1">
    <citation type="submission" date="2023-04" db="EMBL/GenBank/DDBJ databases">
        <title>Genome Encyclopedia of Bacteria and Archaea VI: Functional Genomics of Type Strains.</title>
        <authorList>
            <person name="Whitman W."/>
        </authorList>
    </citation>
    <scope>NUCLEOTIDE SEQUENCE</scope>
    <source>
        <strain evidence="1">Enz.4-51</strain>
    </source>
</reference>